<dbReference type="InterPro" id="IPR036866">
    <property type="entry name" value="RibonucZ/Hydroxyglut_hydro"/>
</dbReference>
<comment type="similarity">
    <text evidence="2 6">Belongs to the PqqB family.</text>
</comment>
<keyword evidence="4 6" id="KW-0813">Transport</keyword>
<dbReference type="NCBIfam" id="TIGR02108">
    <property type="entry name" value="PQQ_syn_pqqB"/>
    <property type="match status" value="1"/>
</dbReference>
<dbReference type="PANTHER" id="PTHR42663">
    <property type="entry name" value="HYDROLASE C777.06C-RELATED-RELATED"/>
    <property type="match status" value="1"/>
</dbReference>
<gene>
    <name evidence="6 8" type="primary">pqqB</name>
    <name evidence="8" type="ORF">JDN41_10100</name>
</gene>
<comment type="caution">
    <text evidence="8">The sequence shown here is derived from an EMBL/GenBank/DDBJ whole genome shotgun (WGS) entry which is preliminary data.</text>
</comment>
<keyword evidence="9" id="KW-1185">Reference proteome</keyword>
<protein>
    <recommendedName>
        <fullName evidence="3 6">Coenzyme PQQ synthesis protein B</fullName>
    </recommendedName>
    <alternativeName>
        <fullName evidence="6">Pyrroloquinoline quinone biosynthesis protein B</fullName>
    </alternativeName>
</protein>
<evidence type="ECO:0000256" key="1">
    <source>
        <dbReference type="ARBA" id="ARBA00004886"/>
    </source>
</evidence>
<feature type="domain" description="Metallo-beta-lactamase" evidence="7">
    <location>
        <begin position="49"/>
        <end position="269"/>
    </location>
</feature>
<accession>A0A8I1GFL5</accession>
<sequence>MFVKVLGSAAGGGFPQWNCNARVSRLAWDDPALRRTQSSLAVSPDGERFVIVNTSPDLRTQILDNRELWPRRRGSARNSPIEALFLTNADVDAIAGLLTLRERQRLRLYASEAVLATIGDDRIFDVLALDLVERIAVVPGEKVTPLDGLTFEPFAVPGKIPLYRERPDEAPETGVMSGETIGLRISDREGGTLFYIPGCASINKDLLDRVDGAACLFFDGTVYNDGELRDADVGEKTGRRMGHAPIMGPGGSLNAFAPAKIQRKIYIHINTTNPILDPNSAAAMTVREAGWEIAADGMSFTL</sequence>
<dbReference type="UniPathway" id="UPA00539"/>
<evidence type="ECO:0000259" key="7">
    <source>
        <dbReference type="Pfam" id="PF12706"/>
    </source>
</evidence>
<dbReference type="InterPro" id="IPR001279">
    <property type="entry name" value="Metallo-B-lactamas"/>
</dbReference>
<evidence type="ECO:0000256" key="3">
    <source>
        <dbReference type="ARBA" id="ARBA00015084"/>
    </source>
</evidence>
<evidence type="ECO:0000256" key="4">
    <source>
        <dbReference type="ARBA" id="ARBA00022448"/>
    </source>
</evidence>
<evidence type="ECO:0000256" key="2">
    <source>
        <dbReference type="ARBA" id="ARBA00008481"/>
    </source>
</evidence>
<comment type="pathway">
    <text evidence="1 6">Cofactor biosynthesis; pyrroloquinoline quinone biosynthesis.</text>
</comment>
<comment type="function">
    <text evidence="6">May be involved in the transport of PQQ or its precursor to the periplasm.</text>
</comment>
<name>A0A8I1GFL5_9HYPH</name>
<dbReference type="Gene3D" id="3.60.15.10">
    <property type="entry name" value="Ribonuclease Z/Hydroxyacylglutathione hydrolase-like"/>
    <property type="match status" value="1"/>
</dbReference>
<dbReference type="RefSeq" id="WP_037236214.1">
    <property type="nucleotide sequence ID" value="NZ_JAEMUK010000020.1"/>
</dbReference>
<proteinExistence type="inferred from homology"/>
<dbReference type="GO" id="GO:0018189">
    <property type="term" value="P:pyrroloquinoline quinone biosynthetic process"/>
    <property type="evidence" value="ECO:0007669"/>
    <property type="project" value="UniProtKB-UniRule"/>
</dbReference>
<dbReference type="AlphaFoldDB" id="A0A8I1GFL5"/>
<evidence type="ECO:0000256" key="6">
    <source>
        <dbReference type="HAMAP-Rule" id="MF_00653"/>
    </source>
</evidence>
<reference evidence="8 9" key="1">
    <citation type="submission" date="2020-12" db="EMBL/GenBank/DDBJ databases">
        <title>Revised draft genomes of Rhodomicrobium vannielii ATCC 17100 and Rhodomicrobium udaipurense JA643.</title>
        <authorList>
            <person name="Conners E.M."/>
            <person name="Davenport E.J."/>
            <person name="Bose A."/>
        </authorList>
    </citation>
    <scope>NUCLEOTIDE SEQUENCE [LARGE SCALE GENOMIC DNA]</scope>
    <source>
        <strain evidence="8 9">JA643</strain>
    </source>
</reference>
<dbReference type="EMBL" id="JAEMUK010000020">
    <property type="protein sequence ID" value="MBJ7543914.1"/>
    <property type="molecule type" value="Genomic_DNA"/>
</dbReference>
<organism evidence="8 9">
    <name type="scientific">Rhodomicrobium udaipurense</name>
    <dbReference type="NCBI Taxonomy" id="1202716"/>
    <lineage>
        <taxon>Bacteria</taxon>
        <taxon>Pseudomonadati</taxon>
        <taxon>Pseudomonadota</taxon>
        <taxon>Alphaproteobacteria</taxon>
        <taxon>Hyphomicrobiales</taxon>
        <taxon>Hyphomicrobiaceae</taxon>
        <taxon>Rhodomicrobium</taxon>
    </lineage>
</organism>
<dbReference type="Pfam" id="PF12706">
    <property type="entry name" value="Lactamase_B_2"/>
    <property type="match status" value="1"/>
</dbReference>
<dbReference type="InterPro" id="IPR011842">
    <property type="entry name" value="PQQ_synth_PqqB"/>
</dbReference>
<evidence type="ECO:0000256" key="5">
    <source>
        <dbReference type="ARBA" id="ARBA00022905"/>
    </source>
</evidence>
<dbReference type="CDD" id="cd16274">
    <property type="entry name" value="PQQB-like_MBL-fold"/>
    <property type="match status" value="1"/>
</dbReference>
<dbReference type="HAMAP" id="MF_00653">
    <property type="entry name" value="PQQ_syn_PqqB"/>
    <property type="match status" value="1"/>
</dbReference>
<dbReference type="SUPFAM" id="SSF56281">
    <property type="entry name" value="Metallo-hydrolase/oxidoreductase"/>
    <property type="match status" value="1"/>
</dbReference>
<keyword evidence="5 6" id="KW-0884">PQQ biosynthesis</keyword>
<evidence type="ECO:0000313" key="8">
    <source>
        <dbReference type="EMBL" id="MBJ7543914.1"/>
    </source>
</evidence>
<dbReference type="Proteomes" id="UP000623250">
    <property type="component" value="Unassembled WGS sequence"/>
</dbReference>
<evidence type="ECO:0000313" key="9">
    <source>
        <dbReference type="Proteomes" id="UP000623250"/>
    </source>
</evidence>
<dbReference type="PANTHER" id="PTHR42663:SF7">
    <property type="entry name" value="COENZYME PQQ SYNTHESIS PROTEIN B"/>
    <property type="match status" value="1"/>
</dbReference>